<dbReference type="InterPro" id="IPR002509">
    <property type="entry name" value="NODB_dom"/>
</dbReference>
<keyword evidence="4" id="KW-0732">Signal</keyword>
<dbReference type="PANTHER" id="PTHR10587:SF133">
    <property type="entry name" value="CHITIN DEACETYLASE 1-RELATED"/>
    <property type="match status" value="1"/>
</dbReference>
<dbReference type="GO" id="GO:0005975">
    <property type="term" value="P:carbohydrate metabolic process"/>
    <property type="evidence" value="ECO:0007669"/>
    <property type="project" value="InterPro"/>
</dbReference>
<dbReference type="RefSeq" id="WP_153571314.1">
    <property type="nucleotide sequence ID" value="NZ_CP045725.1"/>
</dbReference>
<dbReference type="KEGG" id="rain:Rai3103_02840"/>
<dbReference type="PROSITE" id="PS51677">
    <property type="entry name" value="NODB"/>
    <property type="match status" value="1"/>
</dbReference>
<evidence type="ECO:0000256" key="2">
    <source>
        <dbReference type="ARBA" id="ARBA00022801"/>
    </source>
</evidence>
<keyword evidence="1" id="KW-0479">Metal-binding</keyword>
<dbReference type="Proteomes" id="UP000386847">
    <property type="component" value="Chromosome"/>
</dbReference>
<evidence type="ECO:0000256" key="3">
    <source>
        <dbReference type="SAM" id="MobiDB-lite"/>
    </source>
</evidence>
<gene>
    <name evidence="6" type="ORF">Rai3103_02840</name>
</gene>
<accession>A0A5Q2FAN7</accession>
<dbReference type="Gene3D" id="3.20.20.370">
    <property type="entry name" value="Glycoside hydrolase/deacetylase"/>
    <property type="match status" value="1"/>
</dbReference>
<reference evidence="6 7" key="1">
    <citation type="submission" date="2019-10" db="EMBL/GenBank/DDBJ databases">
        <title>Genomic analysis of Raineyella sp. CBA3103.</title>
        <authorList>
            <person name="Roh S.W."/>
        </authorList>
    </citation>
    <scope>NUCLEOTIDE SEQUENCE [LARGE SCALE GENOMIC DNA]</scope>
    <source>
        <strain evidence="6 7">CBA3103</strain>
    </source>
</reference>
<feature type="chain" id="PRO_5038962105" evidence="4">
    <location>
        <begin position="27"/>
        <end position="295"/>
    </location>
</feature>
<keyword evidence="7" id="KW-1185">Reference proteome</keyword>
<dbReference type="EMBL" id="CP045725">
    <property type="protein sequence ID" value="QGF22787.1"/>
    <property type="molecule type" value="Genomic_DNA"/>
</dbReference>
<evidence type="ECO:0000256" key="4">
    <source>
        <dbReference type="SAM" id="SignalP"/>
    </source>
</evidence>
<dbReference type="PANTHER" id="PTHR10587">
    <property type="entry name" value="GLYCOSYL TRANSFERASE-RELATED"/>
    <property type="match status" value="1"/>
</dbReference>
<dbReference type="GO" id="GO:0016810">
    <property type="term" value="F:hydrolase activity, acting on carbon-nitrogen (but not peptide) bonds"/>
    <property type="evidence" value="ECO:0007669"/>
    <property type="project" value="InterPro"/>
</dbReference>
<feature type="signal peptide" evidence="4">
    <location>
        <begin position="1"/>
        <end position="26"/>
    </location>
</feature>
<organism evidence="6 7">
    <name type="scientific">Raineyella fluvialis</name>
    <dbReference type="NCBI Taxonomy" id="2662261"/>
    <lineage>
        <taxon>Bacteria</taxon>
        <taxon>Bacillati</taxon>
        <taxon>Actinomycetota</taxon>
        <taxon>Actinomycetes</taxon>
        <taxon>Propionibacteriales</taxon>
        <taxon>Propionibacteriaceae</taxon>
        <taxon>Raineyella</taxon>
    </lineage>
</organism>
<dbReference type="InterPro" id="IPR011330">
    <property type="entry name" value="Glyco_hydro/deAcase_b/a-brl"/>
</dbReference>
<name>A0A5Q2FAN7_9ACTN</name>
<feature type="domain" description="NodB homology" evidence="5">
    <location>
        <begin position="89"/>
        <end position="292"/>
    </location>
</feature>
<evidence type="ECO:0000256" key="1">
    <source>
        <dbReference type="ARBA" id="ARBA00022723"/>
    </source>
</evidence>
<dbReference type="GO" id="GO:0016020">
    <property type="term" value="C:membrane"/>
    <property type="evidence" value="ECO:0007669"/>
    <property type="project" value="TreeGrafter"/>
</dbReference>
<dbReference type="Pfam" id="PF01522">
    <property type="entry name" value="Polysacc_deac_1"/>
    <property type="match status" value="1"/>
</dbReference>
<sequence length="295" mass="31139">MTHVHSSSRRPALALVLPLLVTAVLAACAPPPGAHNANSPALSPTPPPTPHVVAGTNHNTAAQAYAYPAAKVHDWLEKGKNAPDYPQQKIAFLTFDDGPSSDATPAVLDALKANNVPATFFLIAGPLGIGRTGPVLVQRELDEGNAVCIHSFSHDYGYLYPQRVGNTDHILADEARAADIVKGAAGPGYTADCFRYPGGHMSWKGLADSDTQLGARGLSWIDWNAMTGDAEAKKKEPKTPDEAAKNVRDDMALVKNPNVVVILMHDATGKKISTEALPQIVSDLRGAGYSFGVIA</sequence>
<evidence type="ECO:0000313" key="6">
    <source>
        <dbReference type="EMBL" id="QGF22787.1"/>
    </source>
</evidence>
<evidence type="ECO:0000259" key="5">
    <source>
        <dbReference type="PROSITE" id="PS51677"/>
    </source>
</evidence>
<proteinExistence type="predicted"/>
<feature type="region of interest" description="Disordered" evidence="3">
    <location>
        <begin position="35"/>
        <end position="55"/>
    </location>
</feature>
<protein>
    <submittedName>
        <fullName evidence="6">Polysaccharide deacetylase family protein</fullName>
    </submittedName>
</protein>
<dbReference type="SUPFAM" id="SSF88713">
    <property type="entry name" value="Glycoside hydrolase/deacetylase"/>
    <property type="match status" value="1"/>
</dbReference>
<keyword evidence="2" id="KW-0378">Hydrolase</keyword>
<evidence type="ECO:0000313" key="7">
    <source>
        <dbReference type="Proteomes" id="UP000386847"/>
    </source>
</evidence>
<dbReference type="GO" id="GO:0046872">
    <property type="term" value="F:metal ion binding"/>
    <property type="evidence" value="ECO:0007669"/>
    <property type="project" value="UniProtKB-KW"/>
</dbReference>
<dbReference type="CDD" id="cd10944">
    <property type="entry name" value="CE4_SmPgdA_like"/>
    <property type="match status" value="1"/>
</dbReference>
<dbReference type="InterPro" id="IPR050248">
    <property type="entry name" value="Polysacc_deacetylase_ArnD"/>
</dbReference>
<dbReference type="AlphaFoldDB" id="A0A5Q2FAN7"/>